<feature type="region of interest" description="Disordered" evidence="1">
    <location>
        <begin position="1"/>
        <end position="41"/>
    </location>
</feature>
<accession>A0A420ENT2</accession>
<dbReference type="AlphaFoldDB" id="A0A420ENT2"/>
<comment type="caution">
    <text evidence="2">The sequence shown here is derived from an EMBL/GenBank/DDBJ whole genome shotgun (WGS) entry which is preliminary data.</text>
</comment>
<organism evidence="2 3">
    <name type="scientific">Altericroceibacterium spongiae</name>
    <dbReference type="NCBI Taxonomy" id="2320269"/>
    <lineage>
        <taxon>Bacteria</taxon>
        <taxon>Pseudomonadati</taxon>
        <taxon>Pseudomonadota</taxon>
        <taxon>Alphaproteobacteria</taxon>
        <taxon>Sphingomonadales</taxon>
        <taxon>Erythrobacteraceae</taxon>
        <taxon>Altericroceibacterium</taxon>
    </lineage>
</organism>
<evidence type="ECO:0000313" key="2">
    <source>
        <dbReference type="EMBL" id="RKF22372.1"/>
    </source>
</evidence>
<protein>
    <submittedName>
        <fullName evidence="2">Uncharacterized protein</fullName>
    </submittedName>
</protein>
<evidence type="ECO:0000313" key="3">
    <source>
        <dbReference type="Proteomes" id="UP000284395"/>
    </source>
</evidence>
<evidence type="ECO:0000256" key="1">
    <source>
        <dbReference type="SAM" id="MobiDB-lite"/>
    </source>
</evidence>
<name>A0A420ENT2_9SPHN</name>
<reference evidence="2 3" key="1">
    <citation type="submission" date="2018-09" db="EMBL/GenBank/DDBJ databases">
        <title>Altererythrobacter spongiae sp. nov., isolated from a marine sponge.</title>
        <authorList>
            <person name="Zhuang L."/>
            <person name="Luo L."/>
        </authorList>
    </citation>
    <scope>NUCLEOTIDE SEQUENCE [LARGE SCALE GENOMIC DNA]</scope>
    <source>
        <strain evidence="2 3">HN-Y73</strain>
    </source>
</reference>
<dbReference type="EMBL" id="RAPF01000002">
    <property type="protein sequence ID" value="RKF22372.1"/>
    <property type="molecule type" value="Genomic_DNA"/>
</dbReference>
<sequence>MTALRATSSDRCWSKRQGSTAAPMSASRSAGRRATGPRRLRSRNISIASAIGFLNLARSSGGHAASTACASIATPRRLRTALKMAARLSMLGLPFSDSIR</sequence>
<proteinExistence type="predicted"/>
<feature type="compositionally biased region" description="Polar residues" evidence="1">
    <location>
        <begin position="1"/>
        <end position="28"/>
    </location>
</feature>
<gene>
    <name evidence="2" type="ORF">D6851_03810</name>
</gene>
<keyword evidence="3" id="KW-1185">Reference proteome</keyword>
<dbReference type="Proteomes" id="UP000284395">
    <property type="component" value="Unassembled WGS sequence"/>
</dbReference>